<evidence type="ECO:0000313" key="1">
    <source>
        <dbReference type="EMBL" id="KAI9185066.1"/>
    </source>
</evidence>
<name>A0AAD5J3L4_ACENE</name>
<reference evidence="1" key="2">
    <citation type="submission" date="2023-02" db="EMBL/GenBank/DDBJ databases">
        <authorList>
            <person name="Swenson N.G."/>
            <person name="Wegrzyn J.L."/>
            <person name="Mcevoy S.L."/>
        </authorList>
    </citation>
    <scope>NUCLEOTIDE SEQUENCE</scope>
    <source>
        <strain evidence="1">91603</strain>
        <tissue evidence="1">Leaf</tissue>
    </source>
</reference>
<organism evidence="1 2">
    <name type="scientific">Acer negundo</name>
    <name type="common">Box elder</name>
    <dbReference type="NCBI Taxonomy" id="4023"/>
    <lineage>
        <taxon>Eukaryota</taxon>
        <taxon>Viridiplantae</taxon>
        <taxon>Streptophyta</taxon>
        <taxon>Embryophyta</taxon>
        <taxon>Tracheophyta</taxon>
        <taxon>Spermatophyta</taxon>
        <taxon>Magnoliopsida</taxon>
        <taxon>eudicotyledons</taxon>
        <taxon>Gunneridae</taxon>
        <taxon>Pentapetalae</taxon>
        <taxon>rosids</taxon>
        <taxon>malvids</taxon>
        <taxon>Sapindales</taxon>
        <taxon>Sapindaceae</taxon>
        <taxon>Hippocastanoideae</taxon>
        <taxon>Acereae</taxon>
        <taxon>Acer</taxon>
    </lineage>
</organism>
<dbReference type="EMBL" id="JAJSOW010000100">
    <property type="protein sequence ID" value="KAI9185066.1"/>
    <property type="molecule type" value="Genomic_DNA"/>
</dbReference>
<comment type="caution">
    <text evidence="1">The sequence shown here is derived from an EMBL/GenBank/DDBJ whole genome shotgun (WGS) entry which is preliminary data.</text>
</comment>
<dbReference type="Proteomes" id="UP001064489">
    <property type="component" value="Chromosome 3"/>
</dbReference>
<gene>
    <name evidence="1" type="ORF">LWI28_003821</name>
</gene>
<keyword evidence="2" id="KW-1185">Reference proteome</keyword>
<proteinExistence type="predicted"/>
<evidence type="ECO:0000313" key="2">
    <source>
        <dbReference type="Proteomes" id="UP001064489"/>
    </source>
</evidence>
<protein>
    <submittedName>
        <fullName evidence="1">Uncharacterized protein</fullName>
    </submittedName>
</protein>
<accession>A0AAD5J3L4</accession>
<sequence length="107" mass="12350">MVDSPDARQQYRCMLERYRQAKCNPDSLNCEGKAHVGLQIQKVKGSVLLQSYSDKFLCFFVEWPILLLWLADLSWRLTSINTECRFSLKEGLLVYQHCCSVLSTGEV</sequence>
<dbReference type="AlphaFoldDB" id="A0AAD5J3L4"/>
<reference evidence="1" key="1">
    <citation type="journal article" date="2022" name="Plant J.">
        <title>Strategies of tolerance reflected in two North American maple genomes.</title>
        <authorList>
            <person name="McEvoy S.L."/>
            <person name="Sezen U.U."/>
            <person name="Trouern-Trend A."/>
            <person name="McMahon S.M."/>
            <person name="Schaberg P.G."/>
            <person name="Yang J."/>
            <person name="Wegrzyn J.L."/>
            <person name="Swenson N.G."/>
        </authorList>
    </citation>
    <scope>NUCLEOTIDE SEQUENCE</scope>
    <source>
        <strain evidence="1">91603</strain>
    </source>
</reference>